<evidence type="ECO:0000256" key="7">
    <source>
        <dbReference type="SAM" id="SignalP"/>
    </source>
</evidence>
<sequence>MKQLKHAALAAAVLMAQGAMAQTCNVAGGGLTYPVTRTVDQQDNYHGTVITDPYRWLEDANSDETKQWVDAQNKLTQGYLSQIPNREAIKERLTKLWNYERFSVPFKEGGRYFYSRNDGLQNQAVLYTMKTLADVPRLLLDPNTLAADGTVALAGLAVSPNGKYLAYSTAASGSDWNEIKVRDIDSGKDVEDHIKWVKFSSTAWLHDGSGFFYSRYDEPKEATKLADVNYFQKLYFHKLGTPQSADVLVYERPDHKDWGFGGEVTEDGHYLVIQASQGTENKNRVFYKDLTKKDAKVIGLLEEFDAAYNFIGNDGPVFLFRTERNAPRGRIVSIDTRKPGVLNWKQIVPESSNTLVSASLVNNQLLVDYLSDAHSLVKVYDLKGKALHDIELPGMGSAGGFSGKRSDTETFYSYTSFNTPATIYRYDLKTNKSSVYRQPKVDFDPNAFETRQEFFTSRDGTKVPMFIVSKKGLKLDGSNPTYLYGYGGFNISLTPAFSVTNLAWLEMGGVYVVANLRGGGEYGESWHAAGTKLQKQNVFDDFIGAAEWLVQHKVTSPSKLAIGGGSNGGLLVGAAMTQRPDLFAAAIPQVGVLDMLRFHKFTIGWAWTSDYGSSDNPEEFKALVKYSPLHNLKKGVCYPATMITTADHDDRVVPAHSFKFAATAQADQAPGGAPILIRIDSKAGHGAGKPTSKLIEEVADRWSFLSRALNMAGGQPASASASASASANAAGH</sequence>
<dbReference type="GO" id="GO:0005829">
    <property type="term" value="C:cytosol"/>
    <property type="evidence" value="ECO:0007669"/>
    <property type="project" value="TreeGrafter"/>
</dbReference>
<dbReference type="Gene3D" id="2.130.10.120">
    <property type="entry name" value="Prolyl oligopeptidase, N-terminal domain"/>
    <property type="match status" value="1"/>
</dbReference>
<comment type="catalytic activity">
    <reaction evidence="1">
        <text>Hydrolysis of Pro-|-Xaa &gt;&gt; Ala-|-Xaa in oligopeptides.</text>
        <dbReference type="EC" id="3.4.21.26"/>
    </reaction>
</comment>
<dbReference type="RefSeq" id="WP_202424112.1">
    <property type="nucleotide sequence ID" value="NZ_WWCP01000020.1"/>
</dbReference>
<dbReference type="GO" id="GO:0070012">
    <property type="term" value="F:oligopeptidase activity"/>
    <property type="evidence" value="ECO:0007669"/>
    <property type="project" value="TreeGrafter"/>
</dbReference>
<dbReference type="Pfam" id="PF00326">
    <property type="entry name" value="Peptidase_S9"/>
    <property type="match status" value="1"/>
</dbReference>
<evidence type="ECO:0000259" key="9">
    <source>
        <dbReference type="Pfam" id="PF02897"/>
    </source>
</evidence>
<dbReference type="PANTHER" id="PTHR42881:SF2">
    <property type="entry name" value="PROLYL ENDOPEPTIDASE"/>
    <property type="match status" value="1"/>
</dbReference>
<dbReference type="FunFam" id="2.130.10.120:FF:000001">
    <property type="entry name" value="Prolyl endopeptidase"/>
    <property type="match status" value="1"/>
</dbReference>
<dbReference type="PANTHER" id="PTHR42881">
    <property type="entry name" value="PROLYL ENDOPEPTIDASE"/>
    <property type="match status" value="1"/>
</dbReference>
<organism evidence="10 11">
    <name type="scientific">Duganella lactea</name>
    <dbReference type="NCBI Taxonomy" id="2692173"/>
    <lineage>
        <taxon>Bacteria</taxon>
        <taxon>Pseudomonadati</taxon>
        <taxon>Pseudomonadota</taxon>
        <taxon>Betaproteobacteria</taxon>
        <taxon>Burkholderiales</taxon>
        <taxon>Oxalobacteraceae</taxon>
        <taxon>Telluria group</taxon>
        <taxon>Duganella</taxon>
    </lineage>
</organism>
<dbReference type="Proteomes" id="UP000474565">
    <property type="component" value="Unassembled WGS sequence"/>
</dbReference>
<evidence type="ECO:0000256" key="3">
    <source>
        <dbReference type="ARBA" id="ARBA00011897"/>
    </source>
</evidence>
<keyword evidence="4" id="KW-0645">Protease</keyword>
<dbReference type="InterPro" id="IPR002470">
    <property type="entry name" value="Peptidase_S9A"/>
</dbReference>
<keyword evidence="5" id="KW-0378">Hydrolase</keyword>
<dbReference type="InterPro" id="IPR001375">
    <property type="entry name" value="Peptidase_S9_cat"/>
</dbReference>
<feature type="signal peptide" evidence="7">
    <location>
        <begin position="1"/>
        <end position="21"/>
    </location>
</feature>
<dbReference type="Gene3D" id="3.40.50.1820">
    <property type="entry name" value="alpha/beta hydrolase"/>
    <property type="match status" value="1"/>
</dbReference>
<evidence type="ECO:0000313" key="11">
    <source>
        <dbReference type="Proteomes" id="UP000474565"/>
    </source>
</evidence>
<dbReference type="GO" id="GO:0006508">
    <property type="term" value="P:proteolysis"/>
    <property type="evidence" value="ECO:0007669"/>
    <property type="project" value="UniProtKB-KW"/>
</dbReference>
<dbReference type="SUPFAM" id="SSF50993">
    <property type="entry name" value="Peptidase/esterase 'gauge' domain"/>
    <property type="match status" value="1"/>
</dbReference>
<dbReference type="PROSITE" id="PS00708">
    <property type="entry name" value="PRO_ENDOPEP_SER"/>
    <property type="match status" value="1"/>
</dbReference>
<gene>
    <name evidence="10" type="ORF">GTP44_16340</name>
</gene>
<evidence type="ECO:0000313" key="10">
    <source>
        <dbReference type="EMBL" id="MYM83520.1"/>
    </source>
</evidence>
<feature type="domain" description="Peptidase S9 prolyl oligopeptidase catalytic" evidence="8">
    <location>
        <begin position="496"/>
        <end position="711"/>
    </location>
</feature>
<dbReference type="InterPro" id="IPR051167">
    <property type="entry name" value="Prolyl_oligopep/macrocyclase"/>
</dbReference>
<evidence type="ECO:0000256" key="6">
    <source>
        <dbReference type="ARBA" id="ARBA00022825"/>
    </source>
</evidence>
<protein>
    <recommendedName>
        <fullName evidence="3">prolyl oligopeptidase</fullName>
        <ecNumber evidence="3">3.4.21.26</ecNumber>
    </recommendedName>
</protein>
<keyword evidence="7" id="KW-0732">Signal</keyword>
<feature type="domain" description="Peptidase S9A N-terminal" evidence="9">
    <location>
        <begin position="34"/>
        <end position="438"/>
    </location>
</feature>
<dbReference type="SUPFAM" id="SSF53474">
    <property type="entry name" value="alpha/beta-Hydrolases"/>
    <property type="match status" value="1"/>
</dbReference>
<dbReference type="Pfam" id="PF02897">
    <property type="entry name" value="Peptidase_S9_N"/>
    <property type="match status" value="1"/>
</dbReference>
<dbReference type="InterPro" id="IPR023302">
    <property type="entry name" value="Pept_S9A_N"/>
</dbReference>
<evidence type="ECO:0000256" key="4">
    <source>
        <dbReference type="ARBA" id="ARBA00022670"/>
    </source>
</evidence>
<dbReference type="InterPro" id="IPR002471">
    <property type="entry name" value="Pept_S9_AS"/>
</dbReference>
<accession>A0A6L8MK13</accession>
<dbReference type="EC" id="3.4.21.26" evidence="3"/>
<comment type="caution">
    <text evidence="10">The sequence shown here is derived from an EMBL/GenBank/DDBJ whole genome shotgun (WGS) entry which is preliminary data.</text>
</comment>
<dbReference type="PRINTS" id="PR00862">
    <property type="entry name" value="PROLIGOPTASE"/>
</dbReference>
<evidence type="ECO:0000256" key="1">
    <source>
        <dbReference type="ARBA" id="ARBA00001070"/>
    </source>
</evidence>
<dbReference type="GO" id="GO:0004252">
    <property type="term" value="F:serine-type endopeptidase activity"/>
    <property type="evidence" value="ECO:0007669"/>
    <property type="project" value="UniProtKB-EC"/>
</dbReference>
<name>A0A6L8MK13_9BURK</name>
<comment type="similarity">
    <text evidence="2">Belongs to the peptidase S9A family.</text>
</comment>
<dbReference type="InterPro" id="IPR029058">
    <property type="entry name" value="AB_hydrolase_fold"/>
</dbReference>
<dbReference type="AlphaFoldDB" id="A0A6L8MK13"/>
<proteinExistence type="inferred from homology"/>
<reference evidence="10 11" key="1">
    <citation type="submission" date="2019-12" db="EMBL/GenBank/DDBJ databases">
        <title>Novel species isolated from a subtropical stream in China.</title>
        <authorList>
            <person name="Lu H."/>
        </authorList>
    </citation>
    <scope>NUCLEOTIDE SEQUENCE [LARGE SCALE GENOMIC DNA]</scope>
    <source>
        <strain evidence="10 11">FT50W</strain>
    </source>
</reference>
<evidence type="ECO:0000259" key="8">
    <source>
        <dbReference type="Pfam" id="PF00326"/>
    </source>
</evidence>
<evidence type="ECO:0000256" key="2">
    <source>
        <dbReference type="ARBA" id="ARBA00005228"/>
    </source>
</evidence>
<dbReference type="EMBL" id="WWCP01000020">
    <property type="protein sequence ID" value="MYM83520.1"/>
    <property type="molecule type" value="Genomic_DNA"/>
</dbReference>
<feature type="chain" id="PRO_5026723915" description="prolyl oligopeptidase" evidence="7">
    <location>
        <begin position="22"/>
        <end position="732"/>
    </location>
</feature>
<keyword evidence="6" id="KW-0720">Serine protease</keyword>
<dbReference type="FunFam" id="3.40.50.1820:FF:000005">
    <property type="entry name" value="Prolyl endopeptidase"/>
    <property type="match status" value="1"/>
</dbReference>
<evidence type="ECO:0000256" key="5">
    <source>
        <dbReference type="ARBA" id="ARBA00022801"/>
    </source>
</evidence>